<dbReference type="GO" id="GO:0022857">
    <property type="term" value="F:transmembrane transporter activity"/>
    <property type="evidence" value="ECO:0007669"/>
    <property type="project" value="InterPro"/>
</dbReference>
<dbReference type="InterPro" id="IPR004754">
    <property type="entry name" value="Amino_acid_antiprt"/>
</dbReference>
<feature type="transmembrane region" description="Helical" evidence="9">
    <location>
        <begin position="294"/>
        <end position="314"/>
    </location>
</feature>
<dbReference type="InterPro" id="IPR002293">
    <property type="entry name" value="AA/rel_permease1"/>
</dbReference>
<evidence type="ECO:0000256" key="5">
    <source>
        <dbReference type="ARBA" id="ARBA00022692"/>
    </source>
</evidence>
<gene>
    <name evidence="10" type="ORF">PIN31115_00307</name>
</gene>
<evidence type="ECO:0000256" key="3">
    <source>
        <dbReference type="ARBA" id="ARBA00022448"/>
    </source>
</evidence>
<feature type="transmembrane region" description="Helical" evidence="9">
    <location>
        <begin position="197"/>
        <end position="217"/>
    </location>
</feature>
<comment type="subcellular location">
    <subcellularLocation>
        <location evidence="1">Cell membrane</location>
        <topology evidence="1">Multi-pass membrane protein</topology>
    </subcellularLocation>
</comment>
<dbReference type="EMBL" id="CABPSI010000001">
    <property type="protein sequence ID" value="VVD65358.1"/>
    <property type="molecule type" value="Genomic_DNA"/>
</dbReference>
<sequence>MNSTNPTKTSLPALWAMVVGSMVGAGIYSLPRNFALATGPAGAIVSWCIAGSGMYLLARIIQYLAEIRPDLDSGIFAYARDGFGDYAGFISAFGYWMAGCFGNVSYWVLIKSTLGTFIPVFGDGNTLTAIAVSSVGIWCFHWMLLRGVRQATLINAILTVIKVLPIFAFVGILVFKIDPDVFASNWQAGNTSLGSQVSATMLVTVFVFLGIEGASVYSRHARSRKDVGIATLAGFAFVLLLLVLVTLLPFGVLEQADIAGMRQPSMAAVLGAVAGPAGAAFISAALILSVLGAYLAWSLICAEVVYATALAGGLPKAFAHLNAKQLPANAIWLTSAVVQAFVISTYWSSDAFSLMLRMTSTMALIPYLLVALFGLKVVARQSSDADPDTQRGRTARYGIAIGATVYTAFLLYTCGIDLMLMAALLYAPGSLLYAWARHRHGQPLFSRREWCAFAVVMGCAGVAIVTMTGMTLR</sequence>
<dbReference type="Proteomes" id="UP000333828">
    <property type="component" value="Unassembled WGS sequence"/>
</dbReference>
<evidence type="ECO:0000256" key="9">
    <source>
        <dbReference type="SAM" id="Phobius"/>
    </source>
</evidence>
<keyword evidence="5 9" id="KW-0812">Transmembrane</keyword>
<evidence type="ECO:0000256" key="1">
    <source>
        <dbReference type="ARBA" id="ARBA00004651"/>
    </source>
</evidence>
<keyword evidence="4" id="KW-1003">Cell membrane</keyword>
<keyword evidence="6" id="KW-0029">Amino-acid transport</keyword>
<keyword evidence="7 9" id="KW-1133">Transmembrane helix</keyword>
<feature type="transmembrane region" description="Helical" evidence="9">
    <location>
        <begin position="450"/>
        <end position="472"/>
    </location>
</feature>
<feature type="transmembrane region" description="Helical" evidence="9">
    <location>
        <begin position="265"/>
        <end position="287"/>
    </location>
</feature>
<comment type="similarity">
    <text evidence="2">Belongs to the amino acid-polyamine-organocation (APC) superfamily. Basic amino acid/polyamine antiporter (APA) (TC 2.A.3.2) family.</text>
</comment>
<organism evidence="10 11">
    <name type="scientific">Pandoraea iniqua</name>
    <dbReference type="NCBI Taxonomy" id="2508288"/>
    <lineage>
        <taxon>Bacteria</taxon>
        <taxon>Pseudomonadati</taxon>
        <taxon>Pseudomonadota</taxon>
        <taxon>Betaproteobacteria</taxon>
        <taxon>Burkholderiales</taxon>
        <taxon>Burkholderiaceae</taxon>
        <taxon>Pandoraea</taxon>
    </lineage>
</organism>
<keyword evidence="8 9" id="KW-0472">Membrane</keyword>
<protein>
    <submittedName>
        <fullName evidence="10">Arginine-ornithine antiporter</fullName>
    </submittedName>
</protein>
<feature type="transmembrane region" description="Helical" evidence="9">
    <location>
        <begin position="12"/>
        <end position="31"/>
    </location>
</feature>
<feature type="transmembrane region" description="Helical" evidence="9">
    <location>
        <begin position="152"/>
        <end position="177"/>
    </location>
</feature>
<proteinExistence type="inferred from homology"/>
<dbReference type="Gene3D" id="1.20.1740.10">
    <property type="entry name" value="Amino acid/polyamine transporter I"/>
    <property type="match status" value="1"/>
</dbReference>
<dbReference type="PANTHER" id="PTHR42770:SF4">
    <property type="entry name" value="ARGININE_ORNITHINE ANTIPORTER-RELATED"/>
    <property type="match status" value="1"/>
</dbReference>
<dbReference type="PANTHER" id="PTHR42770">
    <property type="entry name" value="AMINO ACID TRANSPORTER-RELATED"/>
    <property type="match status" value="1"/>
</dbReference>
<dbReference type="AlphaFoldDB" id="A0A5E4RTZ3"/>
<evidence type="ECO:0000256" key="2">
    <source>
        <dbReference type="ARBA" id="ARBA00008220"/>
    </source>
</evidence>
<feature type="transmembrane region" description="Helical" evidence="9">
    <location>
        <begin position="43"/>
        <end position="65"/>
    </location>
</feature>
<dbReference type="InterPro" id="IPR050367">
    <property type="entry name" value="APC_superfamily"/>
</dbReference>
<evidence type="ECO:0000313" key="11">
    <source>
        <dbReference type="Proteomes" id="UP000333828"/>
    </source>
</evidence>
<reference evidence="10 11" key="1">
    <citation type="submission" date="2019-08" db="EMBL/GenBank/DDBJ databases">
        <authorList>
            <person name="Peeters C."/>
        </authorList>
    </citation>
    <scope>NUCLEOTIDE SEQUENCE [LARGE SCALE GENOMIC DNA]</scope>
    <source>
        <strain evidence="10 11">LMG 31115</strain>
    </source>
</reference>
<dbReference type="Pfam" id="PF13520">
    <property type="entry name" value="AA_permease_2"/>
    <property type="match status" value="1"/>
</dbReference>
<dbReference type="GO" id="GO:0006865">
    <property type="term" value="P:amino acid transport"/>
    <property type="evidence" value="ECO:0007669"/>
    <property type="project" value="UniProtKB-KW"/>
</dbReference>
<feature type="transmembrane region" description="Helical" evidence="9">
    <location>
        <begin position="86"/>
        <end position="107"/>
    </location>
</feature>
<feature type="transmembrane region" description="Helical" evidence="9">
    <location>
        <begin position="359"/>
        <end position="379"/>
    </location>
</feature>
<feature type="transmembrane region" description="Helical" evidence="9">
    <location>
        <begin position="127"/>
        <end position="145"/>
    </location>
</feature>
<name>A0A5E4RTZ3_9BURK</name>
<dbReference type="RefSeq" id="WP_150682610.1">
    <property type="nucleotide sequence ID" value="NZ_CABPSI010000001.1"/>
</dbReference>
<keyword evidence="11" id="KW-1185">Reference proteome</keyword>
<evidence type="ECO:0000256" key="7">
    <source>
        <dbReference type="ARBA" id="ARBA00022989"/>
    </source>
</evidence>
<feature type="transmembrane region" description="Helical" evidence="9">
    <location>
        <begin position="229"/>
        <end position="253"/>
    </location>
</feature>
<accession>A0A5E4RTZ3</accession>
<dbReference type="PIRSF" id="PIRSF006060">
    <property type="entry name" value="AA_transporter"/>
    <property type="match status" value="1"/>
</dbReference>
<evidence type="ECO:0000256" key="6">
    <source>
        <dbReference type="ARBA" id="ARBA00022970"/>
    </source>
</evidence>
<feature type="transmembrane region" description="Helical" evidence="9">
    <location>
        <begin position="399"/>
        <end position="429"/>
    </location>
</feature>
<evidence type="ECO:0000256" key="8">
    <source>
        <dbReference type="ARBA" id="ARBA00023136"/>
    </source>
</evidence>
<dbReference type="NCBIfam" id="TIGR00905">
    <property type="entry name" value="2A0302"/>
    <property type="match status" value="1"/>
</dbReference>
<evidence type="ECO:0000313" key="10">
    <source>
        <dbReference type="EMBL" id="VVD65358.1"/>
    </source>
</evidence>
<evidence type="ECO:0000256" key="4">
    <source>
        <dbReference type="ARBA" id="ARBA00022475"/>
    </source>
</evidence>
<dbReference type="GO" id="GO:0005886">
    <property type="term" value="C:plasma membrane"/>
    <property type="evidence" value="ECO:0007669"/>
    <property type="project" value="UniProtKB-SubCell"/>
</dbReference>
<keyword evidence="3" id="KW-0813">Transport</keyword>